<dbReference type="AlphaFoldDB" id="A0A8T0GLJ0"/>
<keyword evidence="2" id="KW-1185">Reference proteome</keyword>
<reference evidence="1" key="1">
    <citation type="submission" date="2020-06" db="EMBL/GenBank/DDBJ databases">
        <title>WGS assembly of Ceratodon purpureus strain R40.</title>
        <authorList>
            <person name="Carey S.B."/>
            <person name="Jenkins J."/>
            <person name="Shu S."/>
            <person name="Lovell J.T."/>
            <person name="Sreedasyam A."/>
            <person name="Maumus F."/>
            <person name="Tiley G.P."/>
            <person name="Fernandez-Pozo N."/>
            <person name="Barry K."/>
            <person name="Chen C."/>
            <person name="Wang M."/>
            <person name="Lipzen A."/>
            <person name="Daum C."/>
            <person name="Saski C.A."/>
            <person name="Payton A.C."/>
            <person name="Mcbreen J.C."/>
            <person name="Conrad R.E."/>
            <person name="Kollar L.M."/>
            <person name="Olsson S."/>
            <person name="Huttunen S."/>
            <person name="Landis J.B."/>
            <person name="Wickett N.J."/>
            <person name="Johnson M.G."/>
            <person name="Rensing S.A."/>
            <person name="Grimwood J."/>
            <person name="Schmutz J."/>
            <person name="Mcdaniel S.F."/>
        </authorList>
    </citation>
    <scope>NUCLEOTIDE SEQUENCE</scope>
    <source>
        <strain evidence="1">R40</strain>
    </source>
</reference>
<protein>
    <submittedName>
        <fullName evidence="1">Uncharacterized protein</fullName>
    </submittedName>
</protein>
<evidence type="ECO:0000313" key="2">
    <source>
        <dbReference type="Proteomes" id="UP000822688"/>
    </source>
</evidence>
<evidence type="ECO:0000313" key="1">
    <source>
        <dbReference type="EMBL" id="KAG0559863.1"/>
    </source>
</evidence>
<organism evidence="1 2">
    <name type="scientific">Ceratodon purpureus</name>
    <name type="common">Fire moss</name>
    <name type="synonym">Dicranum purpureum</name>
    <dbReference type="NCBI Taxonomy" id="3225"/>
    <lineage>
        <taxon>Eukaryota</taxon>
        <taxon>Viridiplantae</taxon>
        <taxon>Streptophyta</taxon>
        <taxon>Embryophyta</taxon>
        <taxon>Bryophyta</taxon>
        <taxon>Bryophytina</taxon>
        <taxon>Bryopsida</taxon>
        <taxon>Dicranidae</taxon>
        <taxon>Pseudoditrichales</taxon>
        <taxon>Ditrichaceae</taxon>
        <taxon>Ceratodon</taxon>
    </lineage>
</organism>
<proteinExistence type="predicted"/>
<accession>A0A8T0GLJ0</accession>
<dbReference type="Proteomes" id="UP000822688">
    <property type="component" value="Chromosome 10"/>
</dbReference>
<sequence length="109" mass="12785">MRMRATQEGDGQGSEERARINDLNITWTLGEFGFQCRTKPRSKTLWSMTNMVLQYILKLEARTSEQVVAANMRKALEPMMDHAATSLFRMPIKDLDREYFKLQRKVELK</sequence>
<gene>
    <name evidence="1" type="ORF">KC19_10G135300</name>
</gene>
<comment type="caution">
    <text evidence="1">The sequence shown here is derived from an EMBL/GenBank/DDBJ whole genome shotgun (WGS) entry which is preliminary data.</text>
</comment>
<dbReference type="EMBL" id="CM026431">
    <property type="protein sequence ID" value="KAG0559863.1"/>
    <property type="molecule type" value="Genomic_DNA"/>
</dbReference>
<name>A0A8T0GLJ0_CERPU</name>